<dbReference type="PROSITE" id="PS50801">
    <property type="entry name" value="STAS"/>
    <property type="match status" value="1"/>
</dbReference>
<evidence type="ECO:0000259" key="3">
    <source>
        <dbReference type="PROSITE" id="PS50801"/>
    </source>
</evidence>
<proteinExistence type="inferred from homology"/>
<name>A0A1M6M2H1_9PROT</name>
<evidence type="ECO:0000313" key="5">
    <source>
        <dbReference type="Proteomes" id="UP000184387"/>
    </source>
</evidence>
<dbReference type="SUPFAM" id="SSF52091">
    <property type="entry name" value="SpoIIaa-like"/>
    <property type="match status" value="1"/>
</dbReference>
<dbReference type="CDD" id="cd07043">
    <property type="entry name" value="STAS_anti-anti-sigma_factors"/>
    <property type="match status" value="1"/>
</dbReference>
<dbReference type="EMBL" id="FQZF01000020">
    <property type="protein sequence ID" value="SHJ77553.1"/>
    <property type="molecule type" value="Genomic_DNA"/>
</dbReference>
<protein>
    <recommendedName>
        <fullName evidence="2">Anti-sigma factor antagonist</fullName>
    </recommendedName>
</protein>
<comment type="similarity">
    <text evidence="1 2">Belongs to the anti-sigma-factor antagonist family.</text>
</comment>
<accession>A0A1M6M2H1</accession>
<dbReference type="NCBIfam" id="TIGR00377">
    <property type="entry name" value="ant_ant_sig"/>
    <property type="match status" value="1"/>
</dbReference>
<dbReference type="Gene3D" id="3.30.750.24">
    <property type="entry name" value="STAS domain"/>
    <property type="match status" value="1"/>
</dbReference>
<dbReference type="AlphaFoldDB" id="A0A1M6M2H1"/>
<evidence type="ECO:0000313" key="4">
    <source>
        <dbReference type="EMBL" id="SHJ77553.1"/>
    </source>
</evidence>
<reference evidence="4 5" key="1">
    <citation type="submission" date="2016-11" db="EMBL/GenBank/DDBJ databases">
        <authorList>
            <person name="Jaros S."/>
            <person name="Januszkiewicz K."/>
            <person name="Wedrychowicz H."/>
        </authorList>
    </citation>
    <scope>NUCLEOTIDE SEQUENCE [LARGE SCALE GENOMIC DNA]</scope>
    <source>
        <strain evidence="4 5">DSM 14916</strain>
    </source>
</reference>
<dbReference type="InterPro" id="IPR002645">
    <property type="entry name" value="STAS_dom"/>
</dbReference>
<dbReference type="STRING" id="198092.SAMN02745194_03324"/>
<dbReference type="Proteomes" id="UP000184387">
    <property type="component" value="Unassembled WGS sequence"/>
</dbReference>
<dbReference type="PANTHER" id="PTHR33495">
    <property type="entry name" value="ANTI-SIGMA FACTOR ANTAGONIST TM_1081-RELATED-RELATED"/>
    <property type="match status" value="1"/>
</dbReference>
<keyword evidence="5" id="KW-1185">Reference proteome</keyword>
<organism evidence="4 5">
    <name type="scientific">Muricoccus roseus</name>
    <dbReference type="NCBI Taxonomy" id="198092"/>
    <lineage>
        <taxon>Bacteria</taxon>
        <taxon>Pseudomonadati</taxon>
        <taxon>Pseudomonadota</taxon>
        <taxon>Alphaproteobacteria</taxon>
        <taxon>Acetobacterales</taxon>
        <taxon>Roseomonadaceae</taxon>
        <taxon>Muricoccus</taxon>
    </lineage>
</organism>
<evidence type="ECO:0000256" key="1">
    <source>
        <dbReference type="ARBA" id="ARBA00009013"/>
    </source>
</evidence>
<dbReference type="InterPro" id="IPR036513">
    <property type="entry name" value="STAS_dom_sf"/>
</dbReference>
<dbReference type="GO" id="GO:0043856">
    <property type="term" value="F:anti-sigma factor antagonist activity"/>
    <property type="evidence" value="ECO:0007669"/>
    <property type="project" value="InterPro"/>
</dbReference>
<dbReference type="InterPro" id="IPR003658">
    <property type="entry name" value="Anti-sigma_ant"/>
</dbReference>
<dbReference type="RefSeq" id="WP_073136715.1">
    <property type="nucleotide sequence ID" value="NZ_FQZF01000020.1"/>
</dbReference>
<feature type="domain" description="STAS" evidence="3">
    <location>
        <begin position="1"/>
        <end position="108"/>
    </location>
</feature>
<dbReference type="Pfam" id="PF01740">
    <property type="entry name" value="STAS"/>
    <property type="match status" value="1"/>
</dbReference>
<gene>
    <name evidence="4" type="ORF">SAMN02745194_03324</name>
</gene>
<evidence type="ECO:0000256" key="2">
    <source>
        <dbReference type="RuleBase" id="RU003749"/>
    </source>
</evidence>
<dbReference type="OrthoDB" id="280847at2"/>
<sequence length="108" mass="11237">MQIAENREGATTIASLEGRLDTATAPATEEKLLSLLDAGPLVADMTGVRYVSSAGLRVLLKAAKQARTKGVGFSVCGLQPAVREVFEISGFDKIIPLHATRADALAAG</sequence>